<reference evidence="8 9" key="1">
    <citation type="submission" date="2017-08" db="EMBL/GenBank/DDBJ databases">
        <authorList>
            <person name="de Groot N.N."/>
        </authorList>
    </citation>
    <scope>NUCLEOTIDE SEQUENCE [LARGE SCALE GENOMIC DNA]</scope>
    <source>
        <strain evidence="8 9">HM2</strain>
    </source>
</reference>
<feature type="binding site" evidence="4">
    <location>
        <position position="364"/>
    </location>
    <ligand>
        <name>S-adenosyl-L-methionine</name>
        <dbReference type="ChEBI" id="CHEBI:59789"/>
    </ligand>
</feature>
<dbReference type="PROSITE" id="PS50926">
    <property type="entry name" value="TRAM"/>
    <property type="match status" value="1"/>
</dbReference>
<feature type="compositionally biased region" description="Basic and acidic residues" evidence="6">
    <location>
        <begin position="60"/>
        <end position="69"/>
    </location>
</feature>
<dbReference type="SUPFAM" id="SSF50249">
    <property type="entry name" value="Nucleic acid-binding proteins"/>
    <property type="match status" value="1"/>
</dbReference>
<dbReference type="SUPFAM" id="SSF53335">
    <property type="entry name" value="S-adenosyl-L-methionine-dependent methyltransferases"/>
    <property type="match status" value="1"/>
</dbReference>
<dbReference type="InterPro" id="IPR029063">
    <property type="entry name" value="SAM-dependent_MTases_sf"/>
</dbReference>
<dbReference type="AlphaFoldDB" id="A0A380S9A7"/>
<dbReference type="Gene3D" id="2.40.50.1070">
    <property type="match status" value="1"/>
</dbReference>
<dbReference type="InterPro" id="IPR012340">
    <property type="entry name" value="NA-bd_OB-fold"/>
</dbReference>
<feature type="domain" description="TRAM" evidence="7">
    <location>
        <begin position="69"/>
        <end position="128"/>
    </location>
</feature>
<accession>A0A380S9A7</accession>
<dbReference type="PROSITE" id="PS51687">
    <property type="entry name" value="SAM_MT_RNA_M5U"/>
    <property type="match status" value="1"/>
</dbReference>
<evidence type="ECO:0000256" key="1">
    <source>
        <dbReference type="ARBA" id="ARBA00022603"/>
    </source>
</evidence>
<protein>
    <submittedName>
        <fullName evidence="8">23S rRNA (Uracil1939-C5)-methyltransferase</fullName>
    </submittedName>
</protein>
<feature type="region of interest" description="Disordered" evidence="6">
    <location>
        <begin position="47"/>
        <end position="69"/>
    </location>
</feature>
<name>A0A380S9A7_FIBSU</name>
<evidence type="ECO:0000256" key="4">
    <source>
        <dbReference type="PROSITE-ProRule" id="PRU01024"/>
    </source>
</evidence>
<dbReference type="FunFam" id="2.40.50.140:FF:000097">
    <property type="entry name" value="23S rRNA (uracil(1939)-C(5))-methyltransferase RlmD"/>
    <property type="match status" value="1"/>
</dbReference>
<evidence type="ECO:0000256" key="2">
    <source>
        <dbReference type="ARBA" id="ARBA00022679"/>
    </source>
</evidence>
<dbReference type="GO" id="GO:0070475">
    <property type="term" value="P:rRNA base methylation"/>
    <property type="evidence" value="ECO:0007669"/>
    <property type="project" value="TreeGrafter"/>
</dbReference>
<evidence type="ECO:0000313" key="8">
    <source>
        <dbReference type="EMBL" id="SUQ25898.1"/>
    </source>
</evidence>
<sequence>MHKYGNVVYMLLPCHAQLDWASPSRECLVKILFYSGMPEFRRNNRFKGNGGAFKGPRPNRNNDRRDSSCESRGECLTLRIEKMVQGGEGMARLEDGRVCFVAGALPGELCKVRLTFQKKDFTKGRVVEVLEASPDRVKPLCPLYGKCGGCSLQHLASEKQAEYLEKVERENFKRLAHAELPEDFVIHTGNAWGYRNRARVVLRGNSAFGAANREGSAKRAVFGFRGEESNNIVPFEKCPVLTDALNDFLRGPAAKLISDGLAGGSKNAGGRGDSRRLPRDVDVNIFDNGAGEISFYYPGMHKSDFDAHAVSHVEIADRKIEADASVFFQSNLGLLPELVESVRKAVDEGLASGKSSDAWLIDLFSGVGFFACILQDKFKKITTVEREEGCLKHAKVNLSVSMASRDCAASRTPEIENVSAPAEDWLVENVVDVPATLIVDPPRTGLPKEALTAIVKSSVNRLIYVSCDPVTLARDFAKFSEAGFTLSHAEGFAFYPQTPHLEMMFVLDR</sequence>
<feature type="binding site" evidence="4">
    <location>
        <position position="329"/>
    </location>
    <ligand>
        <name>S-adenosyl-L-methionine</name>
        <dbReference type="ChEBI" id="CHEBI:59789"/>
    </ligand>
</feature>
<dbReference type="Gene3D" id="3.40.50.150">
    <property type="entry name" value="Vaccinia Virus protein VP39"/>
    <property type="match status" value="2"/>
</dbReference>
<evidence type="ECO:0000313" key="9">
    <source>
        <dbReference type="Proteomes" id="UP000255423"/>
    </source>
</evidence>
<keyword evidence="2 4" id="KW-0808">Transferase</keyword>
<feature type="binding site" evidence="4">
    <location>
        <position position="385"/>
    </location>
    <ligand>
        <name>S-adenosyl-L-methionine</name>
        <dbReference type="ChEBI" id="CHEBI:59789"/>
    </ligand>
</feature>
<dbReference type="Proteomes" id="UP000255423">
    <property type="component" value="Unassembled WGS sequence"/>
</dbReference>
<dbReference type="Pfam" id="PF05958">
    <property type="entry name" value="tRNA_U5-meth_tr"/>
    <property type="match status" value="1"/>
</dbReference>
<evidence type="ECO:0000256" key="6">
    <source>
        <dbReference type="SAM" id="MobiDB-lite"/>
    </source>
</evidence>
<organism evidence="8 9">
    <name type="scientific">Fibrobacter succinogenes</name>
    <name type="common">Bacteroides succinogenes</name>
    <dbReference type="NCBI Taxonomy" id="833"/>
    <lineage>
        <taxon>Bacteria</taxon>
        <taxon>Pseudomonadati</taxon>
        <taxon>Fibrobacterota</taxon>
        <taxon>Fibrobacteria</taxon>
        <taxon>Fibrobacterales</taxon>
        <taxon>Fibrobacteraceae</taxon>
        <taxon>Fibrobacter</taxon>
    </lineage>
</organism>
<dbReference type="InterPro" id="IPR010280">
    <property type="entry name" value="U5_MeTrfase_fam"/>
</dbReference>
<dbReference type="PROSITE" id="PS01230">
    <property type="entry name" value="TRMA_1"/>
    <property type="match status" value="1"/>
</dbReference>
<dbReference type="PANTHER" id="PTHR11061">
    <property type="entry name" value="RNA M5U METHYLTRANSFERASE"/>
    <property type="match status" value="1"/>
</dbReference>
<evidence type="ECO:0000259" key="7">
    <source>
        <dbReference type="PROSITE" id="PS50926"/>
    </source>
</evidence>
<dbReference type="InterPro" id="IPR030390">
    <property type="entry name" value="MeTrfase_TrmA_AS"/>
</dbReference>
<gene>
    <name evidence="8" type="ORF">SAMN05661053_2700</name>
</gene>
<dbReference type="GO" id="GO:0070041">
    <property type="term" value="F:rRNA (uridine-C5-)-methyltransferase activity"/>
    <property type="evidence" value="ECO:0007669"/>
    <property type="project" value="TreeGrafter"/>
</dbReference>
<feature type="active site" evidence="5">
    <location>
        <position position="467"/>
    </location>
</feature>
<feature type="active site" description="Nucleophile" evidence="4">
    <location>
        <position position="467"/>
    </location>
</feature>
<evidence type="ECO:0000256" key="3">
    <source>
        <dbReference type="ARBA" id="ARBA00022691"/>
    </source>
</evidence>
<keyword evidence="1 4" id="KW-0489">Methyltransferase</keyword>
<feature type="binding site" evidence="4">
    <location>
        <position position="440"/>
    </location>
    <ligand>
        <name>S-adenosyl-L-methionine</name>
        <dbReference type="ChEBI" id="CHEBI:59789"/>
    </ligand>
</feature>
<dbReference type="Pfam" id="PF01938">
    <property type="entry name" value="TRAM"/>
    <property type="match status" value="1"/>
</dbReference>
<proteinExistence type="inferred from homology"/>
<dbReference type="PANTHER" id="PTHR11061:SF30">
    <property type="entry name" value="TRNA (URACIL(54)-C(5))-METHYLTRANSFERASE"/>
    <property type="match status" value="1"/>
</dbReference>
<comment type="similarity">
    <text evidence="4">Belongs to the class I-like SAM-binding methyltransferase superfamily. RNA M5U methyltransferase family.</text>
</comment>
<dbReference type="InterPro" id="IPR002792">
    <property type="entry name" value="TRAM_dom"/>
</dbReference>
<keyword evidence="3 4" id="KW-0949">S-adenosyl-L-methionine</keyword>
<dbReference type="Gene3D" id="2.40.50.140">
    <property type="entry name" value="Nucleic acid-binding proteins"/>
    <property type="match status" value="1"/>
</dbReference>
<evidence type="ECO:0000256" key="5">
    <source>
        <dbReference type="PROSITE-ProRule" id="PRU10015"/>
    </source>
</evidence>
<dbReference type="EMBL" id="UHJL01000005">
    <property type="protein sequence ID" value="SUQ25898.1"/>
    <property type="molecule type" value="Genomic_DNA"/>
</dbReference>